<dbReference type="PROSITE" id="PS00470">
    <property type="entry name" value="IDH_IMDH"/>
    <property type="match status" value="1"/>
</dbReference>
<sequence length="338" mass="37189">MAKHVVTMIPGEGTGPEICEAVRMVIDASGVDIKWEYEDIGLDCLEKHGTLLPDKTIQSIAKNKVALKGPTTTPIGTGHKSANVTLRKVFDLYANVRPVRLIPALKRPWDKLDIINFRENTEDSYAAIEHMVSDEVAQCLKVITWPGSYRIADFALKWARDNGRKKVYCVHKANIMKMTDGLFLEAFRAAAKKYPDIETGDIIVDNCSMQLVRNPGQFDCLVLPNLYGDILTDLCAGLMGGLGFAPGANVGDNCAIFEAVHGSAPKYAGQKKVNPSAVLISGVMMLRWLNEKEAADRIEKAMYRVLDEGKRVTYDVGGTAKTDEYAQAIIDKMHAGLK</sequence>
<dbReference type="PATRIC" id="fig|42253.5.peg.3245"/>
<dbReference type="GO" id="GO:0051287">
    <property type="term" value="F:NAD binding"/>
    <property type="evidence" value="ECO:0007669"/>
    <property type="project" value="InterPro"/>
</dbReference>
<dbReference type="GO" id="GO:0006102">
    <property type="term" value="P:isocitrate metabolic process"/>
    <property type="evidence" value="ECO:0007669"/>
    <property type="project" value="TreeGrafter"/>
</dbReference>
<keyword evidence="2 4" id="KW-0560">Oxidoreductase</keyword>
<dbReference type="SUPFAM" id="SSF53659">
    <property type="entry name" value="Isocitrate/Isopropylmalate dehydrogenase-like"/>
    <property type="match status" value="1"/>
</dbReference>
<dbReference type="Pfam" id="PF00180">
    <property type="entry name" value="Iso_dh"/>
    <property type="match status" value="1"/>
</dbReference>
<dbReference type="KEGG" id="nmv:NITMOv2_3291"/>
<evidence type="ECO:0000259" key="3">
    <source>
        <dbReference type="SMART" id="SM01329"/>
    </source>
</evidence>
<dbReference type="EMBL" id="CP011801">
    <property type="protein sequence ID" value="ALA59684.1"/>
    <property type="molecule type" value="Genomic_DNA"/>
</dbReference>
<dbReference type="PANTHER" id="PTHR11835:SF34">
    <property type="entry name" value="ISOCITRATE DEHYDROGENASE [NAD] SUBUNIT ALPHA, MITOCHONDRIAL"/>
    <property type="match status" value="1"/>
</dbReference>
<comment type="similarity">
    <text evidence="1">Belongs to the isocitrate and isopropylmalate dehydrogenases family.</text>
</comment>
<dbReference type="PANTHER" id="PTHR11835">
    <property type="entry name" value="DECARBOXYLATING DEHYDROGENASES-ISOCITRATE, ISOPROPYLMALATE, TARTRATE"/>
    <property type="match status" value="1"/>
</dbReference>
<feature type="domain" description="Isopropylmalate dehydrogenase-like" evidence="3">
    <location>
        <begin position="5"/>
        <end position="329"/>
    </location>
</feature>
<accession>A0A0K2GFQ1</accession>
<evidence type="ECO:0000313" key="4">
    <source>
        <dbReference type="EMBL" id="ALA59684.1"/>
    </source>
</evidence>
<gene>
    <name evidence="4" type="primary">icd</name>
    <name evidence="4" type="ORF">NITMOv2_3291</name>
</gene>
<dbReference type="Gene3D" id="3.40.718.10">
    <property type="entry name" value="Isopropylmalate Dehydrogenase"/>
    <property type="match status" value="1"/>
</dbReference>
<dbReference type="GO" id="GO:0000287">
    <property type="term" value="F:magnesium ion binding"/>
    <property type="evidence" value="ECO:0007669"/>
    <property type="project" value="InterPro"/>
</dbReference>
<reference evidence="4 5" key="1">
    <citation type="journal article" date="2015" name="Proc. Natl. Acad. Sci. U.S.A.">
        <title>Expanded metabolic versatility of ubiquitous nitrite-oxidizing bacteria from the genus Nitrospira.</title>
        <authorList>
            <person name="Koch H."/>
            <person name="Lucker S."/>
            <person name="Albertsen M."/>
            <person name="Kitzinger K."/>
            <person name="Herbold C."/>
            <person name="Spieck E."/>
            <person name="Nielsen P.H."/>
            <person name="Wagner M."/>
            <person name="Daims H."/>
        </authorList>
    </citation>
    <scope>NUCLEOTIDE SEQUENCE [LARGE SCALE GENOMIC DNA]</scope>
    <source>
        <strain evidence="4 5">NSP M-1</strain>
    </source>
</reference>
<dbReference type="InterPro" id="IPR019818">
    <property type="entry name" value="IsoCit/isopropylmalate_DH_CS"/>
</dbReference>
<dbReference type="SMART" id="SM01329">
    <property type="entry name" value="Iso_dh"/>
    <property type="match status" value="1"/>
</dbReference>
<evidence type="ECO:0000256" key="2">
    <source>
        <dbReference type="ARBA" id="ARBA00023002"/>
    </source>
</evidence>
<protein>
    <submittedName>
        <fullName evidence="4">Isocitrate dehydrogenase (NAD(+))</fullName>
        <ecNumber evidence="4">1.1.1.41</ecNumber>
    </submittedName>
</protein>
<evidence type="ECO:0000313" key="5">
    <source>
        <dbReference type="Proteomes" id="UP000069205"/>
    </source>
</evidence>
<dbReference type="STRING" id="42253.NITMOv2_3291"/>
<dbReference type="InterPro" id="IPR024084">
    <property type="entry name" value="IsoPropMal-DH-like_dom"/>
</dbReference>
<proteinExistence type="inferred from homology"/>
<dbReference type="EC" id="1.1.1.41" evidence="4"/>
<dbReference type="AlphaFoldDB" id="A0A0K2GFQ1"/>
<dbReference type="GO" id="GO:0006099">
    <property type="term" value="P:tricarboxylic acid cycle"/>
    <property type="evidence" value="ECO:0007669"/>
    <property type="project" value="TreeGrafter"/>
</dbReference>
<organism evidence="4 5">
    <name type="scientific">Nitrospira moscoviensis</name>
    <dbReference type="NCBI Taxonomy" id="42253"/>
    <lineage>
        <taxon>Bacteria</taxon>
        <taxon>Pseudomonadati</taxon>
        <taxon>Nitrospirota</taxon>
        <taxon>Nitrospiria</taxon>
        <taxon>Nitrospirales</taxon>
        <taxon>Nitrospiraceae</taxon>
        <taxon>Nitrospira</taxon>
    </lineage>
</organism>
<evidence type="ECO:0000256" key="1">
    <source>
        <dbReference type="ARBA" id="ARBA00007769"/>
    </source>
</evidence>
<dbReference type="GO" id="GO:0004449">
    <property type="term" value="F:isocitrate dehydrogenase (NAD+) activity"/>
    <property type="evidence" value="ECO:0007669"/>
    <property type="project" value="UniProtKB-EC"/>
</dbReference>
<dbReference type="OrthoDB" id="9767905at2"/>
<keyword evidence="5" id="KW-1185">Reference proteome</keyword>
<dbReference type="RefSeq" id="WP_053380655.1">
    <property type="nucleotide sequence ID" value="NZ_CP011801.1"/>
</dbReference>
<dbReference type="Proteomes" id="UP000069205">
    <property type="component" value="Chromosome"/>
</dbReference>
<name>A0A0K2GFQ1_NITMO</name>